<gene>
    <name evidence="3" type="ORF">E2636_13365</name>
</gene>
<dbReference type="KEGG" id="panc:E2636_13365"/>
<sequence length="81" mass="9040">MWKKTMVVLGLSALVLSGCNMRDDVPGVNETPMEDYREETRDVVPGTDERTNLPDETRDIDGNEGMNDRGTEPIAPGDEMR</sequence>
<keyword evidence="4" id="KW-1185">Reference proteome</keyword>
<evidence type="ECO:0000256" key="2">
    <source>
        <dbReference type="SAM" id="SignalP"/>
    </source>
</evidence>
<dbReference type="RefSeq" id="WP_134210642.1">
    <property type="nucleotide sequence ID" value="NZ_CP038015.1"/>
</dbReference>
<evidence type="ECO:0000256" key="1">
    <source>
        <dbReference type="SAM" id="MobiDB-lite"/>
    </source>
</evidence>
<proteinExistence type="predicted"/>
<feature type="signal peptide" evidence="2">
    <location>
        <begin position="1"/>
        <end position="22"/>
    </location>
</feature>
<protein>
    <recommendedName>
        <fullName evidence="5">Lipoprotein</fullName>
    </recommendedName>
</protein>
<dbReference type="PROSITE" id="PS51257">
    <property type="entry name" value="PROKAR_LIPOPROTEIN"/>
    <property type="match status" value="1"/>
</dbReference>
<organism evidence="3 4">
    <name type="scientific">Paenisporosarcina antarctica</name>
    <dbReference type="NCBI Taxonomy" id="417367"/>
    <lineage>
        <taxon>Bacteria</taxon>
        <taxon>Bacillati</taxon>
        <taxon>Bacillota</taxon>
        <taxon>Bacilli</taxon>
        <taxon>Bacillales</taxon>
        <taxon>Caryophanaceae</taxon>
        <taxon>Paenisporosarcina</taxon>
    </lineage>
</organism>
<dbReference type="EMBL" id="CP038015">
    <property type="protein sequence ID" value="QBP42074.1"/>
    <property type="molecule type" value="Genomic_DNA"/>
</dbReference>
<evidence type="ECO:0000313" key="4">
    <source>
        <dbReference type="Proteomes" id="UP000294292"/>
    </source>
</evidence>
<evidence type="ECO:0000313" key="3">
    <source>
        <dbReference type="EMBL" id="QBP42074.1"/>
    </source>
</evidence>
<dbReference type="Proteomes" id="UP000294292">
    <property type="component" value="Chromosome"/>
</dbReference>
<keyword evidence="2" id="KW-0732">Signal</keyword>
<reference evidence="3 4" key="1">
    <citation type="submission" date="2019-03" db="EMBL/GenBank/DDBJ databases">
        <title>Complete genome sequence of Paenisporosarcina antarctica CGMCC 1.6503T.</title>
        <authorList>
            <person name="Rong J.-C."/>
            <person name="Chi N.-Y."/>
            <person name="Zhang Q.-F."/>
        </authorList>
    </citation>
    <scope>NUCLEOTIDE SEQUENCE [LARGE SCALE GENOMIC DNA]</scope>
    <source>
        <strain evidence="3 4">CGMCC 1.6503</strain>
    </source>
</reference>
<accession>A0A4P7A0F9</accession>
<feature type="chain" id="PRO_5039261149" description="Lipoprotein" evidence="2">
    <location>
        <begin position="23"/>
        <end position="81"/>
    </location>
</feature>
<name>A0A4P7A0F9_9BACL</name>
<dbReference type="OrthoDB" id="2456492at2"/>
<feature type="region of interest" description="Disordered" evidence="1">
    <location>
        <begin position="20"/>
        <end position="81"/>
    </location>
</feature>
<feature type="compositionally biased region" description="Basic and acidic residues" evidence="1">
    <location>
        <begin position="34"/>
        <end position="71"/>
    </location>
</feature>
<dbReference type="AlphaFoldDB" id="A0A4P7A0F9"/>
<evidence type="ECO:0008006" key="5">
    <source>
        <dbReference type="Google" id="ProtNLM"/>
    </source>
</evidence>